<protein>
    <submittedName>
        <fullName evidence="2">Uncharacterized protein</fullName>
    </submittedName>
</protein>
<gene>
    <name evidence="2" type="ORF">PFISCL1PPCAC_21782</name>
</gene>
<name>A0AAV5WFN9_9BILA</name>
<comment type="caution">
    <text evidence="2">The sequence shown here is derived from an EMBL/GenBank/DDBJ whole genome shotgun (WGS) entry which is preliminary data.</text>
</comment>
<feature type="compositionally biased region" description="Polar residues" evidence="1">
    <location>
        <begin position="36"/>
        <end position="49"/>
    </location>
</feature>
<accession>A0AAV5WFN9</accession>
<feature type="non-terminal residue" evidence="2">
    <location>
        <position position="72"/>
    </location>
</feature>
<reference evidence="2" key="1">
    <citation type="submission" date="2023-10" db="EMBL/GenBank/DDBJ databases">
        <title>Genome assembly of Pristionchus species.</title>
        <authorList>
            <person name="Yoshida K."/>
            <person name="Sommer R.J."/>
        </authorList>
    </citation>
    <scope>NUCLEOTIDE SEQUENCE</scope>
    <source>
        <strain evidence="2">RS5133</strain>
    </source>
</reference>
<dbReference type="AlphaFoldDB" id="A0AAV5WFN9"/>
<proteinExistence type="predicted"/>
<keyword evidence="3" id="KW-1185">Reference proteome</keyword>
<evidence type="ECO:0000313" key="2">
    <source>
        <dbReference type="EMBL" id="GMT30485.1"/>
    </source>
</evidence>
<feature type="non-terminal residue" evidence="2">
    <location>
        <position position="1"/>
    </location>
</feature>
<dbReference type="EMBL" id="BTSY01000005">
    <property type="protein sequence ID" value="GMT30485.1"/>
    <property type="molecule type" value="Genomic_DNA"/>
</dbReference>
<evidence type="ECO:0000256" key="1">
    <source>
        <dbReference type="SAM" id="MobiDB-lite"/>
    </source>
</evidence>
<sequence>KEEEEDPFGLINNILNYPANELNAKMENITEDEQDNTLSTNDSSITSILDTVPVDPRTHLPKEENDEDYEET</sequence>
<dbReference type="Proteomes" id="UP001432322">
    <property type="component" value="Unassembled WGS sequence"/>
</dbReference>
<feature type="region of interest" description="Disordered" evidence="1">
    <location>
        <begin position="29"/>
        <end position="72"/>
    </location>
</feature>
<evidence type="ECO:0000313" key="3">
    <source>
        <dbReference type="Proteomes" id="UP001432322"/>
    </source>
</evidence>
<organism evidence="2 3">
    <name type="scientific">Pristionchus fissidentatus</name>
    <dbReference type="NCBI Taxonomy" id="1538716"/>
    <lineage>
        <taxon>Eukaryota</taxon>
        <taxon>Metazoa</taxon>
        <taxon>Ecdysozoa</taxon>
        <taxon>Nematoda</taxon>
        <taxon>Chromadorea</taxon>
        <taxon>Rhabditida</taxon>
        <taxon>Rhabditina</taxon>
        <taxon>Diplogasteromorpha</taxon>
        <taxon>Diplogasteroidea</taxon>
        <taxon>Neodiplogasteridae</taxon>
        <taxon>Pristionchus</taxon>
    </lineage>
</organism>